<reference evidence="2 3" key="1">
    <citation type="submission" date="2016-06" db="EMBL/GenBank/DDBJ databases">
        <title>Complete genome sequence of a deep-branching marine Gamma Proteobacterium Woeseia oceani type strain XK5.</title>
        <authorList>
            <person name="Mu D."/>
            <person name="Du Z."/>
        </authorList>
    </citation>
    <scope>NUCLEOTIDE SEQUENCE [LARGE SCALE GENOMIC DNA]</scope>
    <source>
        <strain evidence="2 3">XK5</strain>
    </source>
</reference>
<proteinExistence type="inferred from homology"/>
<dbReference type="RefSeq" id="WP_068612413.1">
    <property type="nucleotide sequence ID" value="NZ_CP016268.1"/>
</dbReference>
<dbReference type="STRING" id="1548547.BA177_02390"/>
<name>A0A193LCF8_9GAMM</name>
<evidence type="ECO:0008006" key="4">
    <source>
        <dbReference type="Google" id="ProtNLM"/>
    </source>
</evidence>
<dbReference type="AlphaFoldDB" id="A0A193LCF8"/>
<dbReference type="PANTHER" id="PTHR35024:SF4">
    <property type="entry name" value="POLYMER-FORMING CYTOSKELETAL PROTEIN"/>
    <property type="match status" value="1"/>
</dbReference>
<dbReference type="EMBL" id="CP016268">
    <property type="protein sequence ID" value="ANO50220.1"/>
    <property type="molecule type" value="Genomic_DNA"/>
</dbReference>
<dbReference type="KEGG" id="woc:BA177_02390"/>
<evidence type="ECO:0000256" key="1">
    <source>
        <dbReference type="ARBA" id="ARBA00044755"/>
    </source>
</evidence>
<dbReference type="Pfam" id="PF04519">
    <property type="entry name" value="Bactofilin"/>
    <property type="match status" value="1"/>
</dbReference>
<evidence type="ECO:0000313" key="3">
    <source>
        <dbReference type="Proteomes" id="UP000092695"/>
    </source>
</evidence>
<protein>
    <recommendedName>
        <fullName evidence="4">Cell shape determination protein CcmA</fullName>
    </recommendedName>
</protein>
<accession>A0A193LCF8</accession>
<dbReference type="Proteomes" id="UP000092695">
    <property type="component" value="Chromosome"/>
</dbReference>
<dbReference type="PANTHER" id="PTHR35024">
    <property type="entry name" value="HYPOTHETICAL CYTOSOLIC PROTEIN"/>
    <property type="match status" value="1"/>
</dbReference>
<comment type="similarity">
    <text evidence="1">Belongs to the bactofilin family.</text>
</comment>
<dbReference type="InterPro" id="IPR007607">
    <property type="entry name" value="BacA/B"/>
</dbReference>
<keyword evidence="3" id="KW-1185">Reference proteome</keyword>
<evidence type="ECO:0000313" key="2">
    <source>
        <dbReference type="EMBL" id="ANO50220.1"/>
    </source>
</evidence>
<gene>
    <name evidence="2" type="ORF">BA177_02390</name>
</gene>
<organism evidence="2 3">
    <name type="scientific">Woeseia oceani</name>
    <dbReference type="NCBI Taxonomy" id="1548547"/>
    <lineage>
        <taxon>Bacteria</taxon>
        <taxon>Pseudomonadati</taxon>
        <taxon>Pseudomonadota</taxon>
        <taxon>Gammaproteobacteria</taxon>
        <taxon>Woeseiales</taxon>
        <taxon>Woeseiaceae</taxon>
        <taxon>Woeseia</taxon>
    </lineage>
</organism>
<sequence>MNDPKLRRLRDASRGPASLISEGCKISGALSGSGDFMISGEVDGDCDLEGTVTLTQKGFWKGRIKAGAVIIAGRVEGDVVSDGRIEISNTARIVGTVTGEAIAVAEGAVVEGTMQTTSAPGPVEFVEKRNQG</sequence>